<accession>A0A2K2BXU5</accession>
<evidence type="ECO:0000313" key="1">
    <source>
        <dbReference type="EMBL" id="PNT54603.1"/>
    </source>
</evidence>
<dbReference type="EMBL" id="CM009290">
    <property type="protein sequence ID" value="PNT54603.1"/>
    <property type="molecule type" value="Genomic_DNA"/>
</dbReference>
<proteinExistence type="predicted"/>
<dbReference type="InParanoid" id="A0A2K2BXU5"/>
<dbReference type="AlphaFoldDB" id="A0A2K2BXU5"/>
<gene>
    <name evidence="1" type="ORF">POPTR_001G149000</name>
</gene>
<reference evidence="1 2" key="1">
    <citation type="journal article" date="2006" name="Science">
        <title>The genome of black cottonwood, Populus trichocarpa (Torr. &amp; Gray).</title>
        <authorList>
            <person name="Tuskan G.A."/>
            <person name="Difazio S."/>
            <person name="Jansson S."/>
            <person name="Bohlmann J."/>
            <person name="Grigoriev I."/>
            <person name="Hellsten U."/>
            <person name="Putnam N."/>
            <person name="Ralph S."/>
            <person name="Rombauts S."/>
            <person name="Salamov A."/>
            <person name="Schein J."/>
            <person name="Sterck L."/>
            <person name="Aerts A."/>
            <person name="Bhalerao R.R."/>
            <person name="Bhalerao R.P."/>
            <person name="Blaudez D."/>
            <person name="Boerjan W."/>
            <person name="Brun A."/>
            <person name="Brunner A."/>
            <person name="Busov V."/>
            <person name="Campbell M."/>
            <person name="Carlson J."/>
            <person name="Chalot M."/>
            <person name="Chapman J."/>
            <person name="Chen G.L."/>
            <person name="Cooper D."/>
            <person name="Coutinho P.M."/>
            <person name="Couturier J."/>
            <person name="Covert S."/>
            <person name="Cronk Q."/>
            <person name="Cunningham R."/>
            <person name="Davis J."/>
            <person name="Degroeve S."/>
            <person name="Dejardin A."/>
            <person name="Depamphilis C."/>
            <person name="Detter J."/>
            <person name="Dirks B."/>
            <person name="Dubchak I."/>
            <person name="Duplessis S."/>
            <person name="Ehlting J."/>
            <person name="Ellis B."/>
            <person name="Gendler K."/>
            <person name="Goodstein D."/>
            <person name="Gribskov M."/>
            <person name="Grimwood J."/>
            <person name="Groover A."/>
            <person name="Gunter L."/>
            <person name="Hamberger B."/>
            <person name="Heinze B."/>
            <person name="Helariutta Y."/>
            <person name="Henrissat B."/>
            <person name="Holligan D."/>
            <person name="Holt R."/>
            <person name="Huang W."/>
            <person name="Islam-Faridi N."/>
            <person name="Jones S."/>
            <person name="Jones-Rhoades M."/>
            <person name="Jorgensen R."/>
            <person name="Joshi C."/>
            <person name="Kangasjarvi J."/>
            <person name="Karlsson J."/>
            <person name="Kelleher C."/>
            <person name="Kirkpatrick R."/>
            <person name="Kirst M."/>
            <person name="Kohler A."/>
            <person name="Kalluri U."/>
            <person name="Larimer F."/>
            <person name="Leebens-Mack J."/>
            <person name="Leple J.C."/>
            <person name="Locascio P."/>
            <person name="Lou Y."/>
            <person name="Lucas S."/>
            <person name="Martin F."/>
            <person name="Montanini B."/>
            <person name="Napoli C."/>
            <person name="Nelson D.R."/>
            <person name="Nelson C."/>
            <person name="Nieminen K."/>
            <person name="Nilsson O."/>
            <person name="Pereda V."/>
            <person name="Peter G."/>
            <person name="Philippe R."/>
            <person name="Pilate G."/>
            <person name="Poliakov A."/>
            <person name="Razumovskaya J."/>
            <person name="Richardson P."/>
            <person name="Rinaldi C."/>
            <person name="Ritland K."/>
            <person name="Rouze P."/>
            <person name="Ryaboy D."/>
            <person name="Schmutz J."/>
            <person name="Schrader J."/>
            <person name="Segerman B."/>
            <person name="Shin H."/>
            <person name="Siddiqui A."/>
            <person name="Sterky F."/>
            <person name="Terry A."/>
            <person name="Tsai C.J."/>
            <person name="Uberbacher E."/>
            <person name="Unneberg P."/>
            <person name="Vahala J."/>
            <person name="Wall K."/>
            <person name="Wessler S."/>
            <person name="Yang G."/>
            <person name="Yin T."/>
            <person name="Douglas C."/>
            <person name="Marra M."/>
            <person name="Sandberg G."/>
            <person name="Van de Peer Y."/>
            <person name="Rokhsar D."/>
        </authorList>
    </citation>
    <scope>NUCLEOTIDE SEQUENCE [LARGE SCALE GENOMIC DNA]</scope>
    <source>
        <strain evidence="2">cv. Nisqually</strain>
    </source>
</reference>
<keyword evidence="2" id="KW-1185">Reference proteome</keyword>
<name>A0A2K2BXU5_POPTR</name>
<evidence type="ECO:0000313" key="2">
    <source>
        <dbReference type="Proteomes" id="UP000006729"/>
    </source>
</evidence>
<sequence length="69" mass="7979">MHPQRNSTTSPPPFPFSVGLLTVRIVCKPPPIQKEKKDRRQCKERPLIFQIDPEGNHSSLNTRFFHKAV</sequence>
<organism evidence="1 2">
    <name type="scientific">Populus trichocarpa</name>
    <name type="common">Western balsam poplar</name>
    <name type="synonym">Populus balsamifera subsp. trichocarpa</name>
    <dbReference type="NCBI Taxonomy" id="3694"/>
    <lineage>
        <taxon>Eukaryota</taxon>
        <taxon>Viridiplantae</taxon>
        <taxon>Streptophyta</taxon>
        <taxon>Embryophyta</taxon>
        <taxon>Tracheophyta</taxon>
        <taxon>Spermatophyta</taxon>
        <taxon>Magnoliopsida</taxon>
        <taxon>eudicotyledons</taxon>
        <taxon>Gunneridae</taxon>
        <taxon>Pentapetalae</taxon>
        <taxon>rosids</taxon>
        <taxon>fabids</taxon>
        <taxon>Malpighiales</taxon>
        <taxon>Salicaceae</taxon>
        <taxon>Saliceae</taxon>
        <taxon>Populus</taxon>
    </lineage>
</organism>
<dbReference type="Proteomes" id="UP000006729">
    <property type="component" value="Chromosome 1"/>
</dbReference>
<protein>
    <submittedName>
        <fullName evidence="1">Uncharacterized protein</fullName>
    </submittedName>
</protein>